<dbReference type="Pfam" id="PF02492">
    <property type="entry name" value="cobW"/>
    <property type="match status" value="1"/>
</dbReference>
<evidence type="ECO:0000259" key="8">
    <source>
        <dbReference type="Pfam" id="PF02492"/>
    </source>
</evidence>
<keyword evidence="3" id="KW-0479">Metal-binding</keyword>
<name>A0A0K2Y1D4_9HELI</name>
<proteinExistence type="inferred from homology"/>
<dbReference type="Proteomes" id="UP000043437">
    <property type="component" value="Unassembled WGS sequence"/>
</dbReference>
<keyword evidence="6" id="KW-0862">Zinc</keyword>
<protein>
    <submittedName>
        <fullName evidence="9">[NiFe] hydrogenase nickel incorporation-associated protein HypB</fullName>
    </submittedName>
</protein>
<feature type="domain" description="CobW/HypB/UreG nucleotide-binding" evidence="8">
    <location>
        <begin position="63"/>
        <end position="223"/>
    </location>
</feature>
<evidence type="ECO:0000256" key="4">
    <source>
        <dbReference type="ARBA" id="ARBA00022741"/>
    </source>
</evidence>
<evidence type="ECO:0000313" key="9">
    <source>
        <dbReference type="EMBL" id="CRF53086.1"/>
    </source>
</evidence>
<evidence type="ECO:0000313" key="10">
    <source>
        <dbReference type="Proteomes" id="UP000043437"/>
    </source>
</evidence>
<dbReference type="PANTHER" id="PTHR30134:SF2">
    <property type="entry name" value="HYDROGENASE MATURATION FACTOR HYPB"/>
    <property type="match status" value="1"/>
</dbReference>
<dbReference type="GO" id="GO:0008270">
    <property type="term" value="F:zinc ion binding"/>
    <property type="evidence" value="ECO:0007669"/>
    <property type="project" value="TreeGrafter"/>
</dbReference>
<evidence type="ECO:0000256" key="6">
    <source>
        <dbReference type="ARBA" id="ARBA00022833"/>
    </source>
</evidence>
<accession>A0A0K2Y1D4</accession>
<keyword evidence="2" id="KW-0533">Nickel</keyword>
<dbReference type="GO" id="GO:0051604">
    <property type="term" value="P:protein maturation"/>
    <property type="evidence" value="ECO:0007669"/>
    <property type="project" value="InterPro"/>
</dbReference>
<sequence>MGGFQNEELRMLEATTREQSLNNNPNLSKKDVKVVEKILSKNDLKALEMKERYTADGLYVLNFMSSPGSGKTTLLENLASFEDFKFCVIEGDLQTNRDADRLIKKNVAAQQITTGEACHLEAAMLEGAYDILKDKGAIAQSDYLVIENVGNLVCPSSYNLGAAMNIVLLSTPEGDDKVLKYPSMFLCADAVVVSKADLMDVFGFRISQVQEDMDKLKPGTPIFTVSSKDRASLEAFKDFLVARRAQNYQSSHAF</sequence>
<evidence type="ECO:0000256" key="1">
    <source>
        <dbReference type="ARBA" id="ARBA00006211"/>
    </source>
</evidence>
<comment type="similarity">
    <text evidence="1">Belongs to the SIMIBI class G3E GTPase family. HypB/HupM subfamily.</text>
</comment>
<dbReference type="InterPro" id="IPR003495">
    <property type="entry name" value="CobW/HypB/UreG_nucleotide-bd"/>
</dbReference>
<dbReference type="EMBL" id="CDMG01000009">
    <property type="protein sequence ID" value="CRF53086.1"/>
    <property type="molecule type" value="Genomic_DNA"/>
</dbReference>
<organism evidence="9 10">
    <name type="scientific">Helicobacter ailurogastricus</name>
    <dbReference type="NCBI Taxonomy" id="1578720"/>
    <lineage>
        <taxon>Bacteria</taxon>
        <taxon>Pseudomonadati</taxon>
        <taxon>Campylobacterota</taxon>
        <taxon>Epsilonproteobacteria</taxon>
        <taxon>Campylobacterales</taxon>
        <taxon>Helicobacteraceae</taxon>
        <taxon>Helicobacter</taxon>
    </lineage>
</organism>
<keyword evidence="7" id="KW-0342">GTP-binding</keyword>
<dbReference type="InterPro" id="IPR004392">
    <property type="entry name" value="Hyd_mat_HypB"/>
</dbReference>
<dbReference type="PANTHER" id="PTHR30134">
    <property type="entry name" value="HYDROGENASE PROTEIN ASSEMBLY PROTEIN, NICKEL CHAPERONE"/>
    <property type="match status" value="1"/>
</dbReference>
<evidence type="ECO:0000256" key="3">
    <source>
        <dbReference type="ARBA" id="ARBA00022723"/>
    </source>
</evidence>
<evidence type="ECO:0000256" key="7">
    <source>
        <dbReference type="ARBA" id="ARBA00023134"/>
    </source>
</evidence>
<dbReference type="GO" id="GO:0003924">
    <property type="term" value="F:GTPase activity"/>
    <property type="evidence" value="ECO:0007669"/>
    <property type="project" value="InterPro"/>
</dbReference>
<evidence type="ECO:0000256" key="2">
    <source>
        <dbReference type="ARBA" id="ARBA00022596"/>
    </source>
</evidence>
<dbReference type="GO" id="GO:0016151">
    <property type="term" value="F:nickel cation binding"/>
    <property type="evidence" value="ECO:0007669"/>
    <property type="project" value="InterPro"/>
</dbReference>
<dbReference type="GO" id="GO:0005525">
    <property type="term" value="F:GTP binding"/>
    <property type="evidence" value="ECO:0007669"/>
    <property type="project" value="UniProtKB-KW"/>
</dbReference>
<keyword evidence="4" id="KW-0547">Nucleotide-binding</keyword>
<dbReference type="NCBIfam" id="TIGR00073">
    <property type="entry name" value="hypB"/>
    <property type="match status" value="1"/>
</dbReference>
<evidence type="ECO:0000256" key="5">
    <source>
        <dbReference type="ARBA" id="ARBA00022801"/>
    </source>
</evidence>
<gene>
    <name evidence="9" type="ORF">HAL07_15510</name>
</gene>
<dbReference type="PIRSF" id="PIRSF005624">
    <property type="entry name" value="Ni-bind_GTPase"/>
    <property type="match status" value="1"/>
</dbReference>
<dbReference type="Gene3D" id="3.40.50.300">
    <property type="entry name" value="P-loop containing nucleotide triphosphate hydrolases"/>
    <property type="match status" value="1"/>
</dbReference>
<reference evidence="10" key="1">
    <citation type="submission" date="2014-12" db="EMBL/GenBank/DDBJ databases">
        <authorList>
            <person name="Jaenicke S."/>
        </authorList>
    </citation>
    <scope>NUCLEOTIDE SEQUENCE [LARGE SCALE GENOMIC DNA]</scope>
</reference>
<keyword evidence="5" id="KW-0378">Hydrolase</keyword>
<dbReference type="AlphaFoldDB" id="A0A0K2Y1D4"/>
<dbReference type="InterPro" id="IPR027417">
    <property type="entry name" value="P-loop_NTPase"/>
</dbReference>
<dbReference type="SUPFAM" id="SSF52540">
    <property type="entry name" value="P-loop containing nucleoside triphosphate hydrolases"/>
    <property type="match status" value="1"/>
</dbReference>